<dbReference type="GO" id="GO:0016020">
    <property type="term" value="C:membrane"/>
    <property type="evidence" value="ECO:0007669"/>
    <property type="project" value="UniProtKB-SubCell"/>
</dbReference>
<dbReference type="Pfam" id="PF04145">
    <property type="entry name" value="Ctr"/>
    <property type="match status" value="1"/>
</dbReference>
<feature type="transmembrane region" description="Helical" evidence="6">
    <location>
        <begin position="96"/>
        <end position="119"/>
    </location>
</feature>
<keyword evidence="6" id="KW-0406">Ion transport</keyword>
<comment type="caution">
    <text evidence="7">The sequence shown here is derived from an EMBL/GenBank/DDBJ whole genome shotgun (WGS) entry which is preliminary data.</text>
</comment>
<evidence type="ECO:0000256" key="4">
    <source>
        <dbReference type="ARBA" id="ARBA00022989"/>
    </source>
</evidence>
<dbReference type="GO" id="GO:0005375">
    <property type="term" value="F:copper ion transmembrane transporter activity"/>
    <property type="evidence" value="ECO:0007669"/>
    <property type="project" value="UniProtKB-UniRule"/>
</dbReference>
<accession>A0AAW0DS45</accession>
<comment type="subcellular location">
    <subcellularLocation>
        <location evidence="1 6">Membrane</location>
        <topology evidence="1 6">Multi-pass membrane protein</topology>
    </subcellularLocation>
</comment>
<dbReference type="PANTHER" id="PTHR12483:SF73">
    <property type="entry name" value="COPPER TRANSPORT PROTEIN CTR3"/>
    <property type="match status" value="1"/>
</dbReference>
<reference evidence="7 8" key="1">
    <citation type="journal article" date="2024" name="J Genomics">
        <title>Draft genome sequencing and assembly of Favolaschia claudopus CIRM-BRFM 2984 isolated from oak limbs.</title>
        <authorList>
            <person name="Navarro D."/>
            <person name="Drula E."/>
            <person name="Chaduli D."/>
            <person name="Cazenave R."/>
            <person name="Ahrendt S."/>
            <person name="Wang J."/>
            <person name="Lipzen A."/>
            <person name="Daum C."/>
            <person name="Barry K."/>
            <person name="Grigoriev I.V."/>
            <person name="Favel A."/>
            <person name="Rosso M.N."/>
            <person name="Martin F."/>
        </authorList>
    </citation>
    <scope>NUCLEOTIDE SEQUENCE [LARGE SCALE GENOMIC DNA]</scope>
    <source>
        <strain evidence="7 8">CIRM-BRFM 2984</strain>
    </source>
</reference>
<keyword evidence="6" id="KW-0813">Transport</keyword>
<evidence type="ECO:0000256" key="3">
    <source>
        <dbReference type="ARBA" id="ARBA00022692"/>
    </source>
</evidence>
<keyword evidence="6" id="KW-0186">Copper</keyword>
<keyword evidence="4 6" id="KW-1133">Transmembrane helix</keyword>
<keyword evidence="8" id="KW-1185">Reference proteome</keyword>
<protein>
    <recommendedName>
        <fullName evidence="6">Copper transport protein</fullName>
    </recommendedName>
</protein>
<evidence type="ECO:0000256" key="6">
    <source>
        <dbReference type="RuleBase" id="RU367022"/>
    </source>
</evidence>
<keyword evidence="5 6" id="KW-0472">Membrane</keyword>
<name>A0AAW0DS45_9AGAR</name>
<evidence type="ECO:0000313" key="8">
    <source>
        <dbReference type="Proteomes" id="UP001362999"/>
    </source>
</evidence>
<evidence type="ECO:0000256" key="1">
    <source>
        <dbReference type="ARBA" id="ARBA00004141"/>
    </source>
</evidence>
<feature type="transmembrane region" description="Helical" evidence="6">
    <location>
        <begin position="125"/>
        <end position="143"/>
    </location>
</feature>
<dbReference type="PANTHER" id="PTHR12483">
    <property type="entry name" value="SOLUTE CARRIER FAMILY 31 COPPER TRANSPORTERS"/>
    <property type="match status" value="1"/>
</dbReference>
<evidence type="ECO:0000313" key="7">
    <source>
        <dbReference type="EMBL" id="KAK7053825.1"/>
    </source>
</evidence>
<proteinExistence type="inferred from homology"/>
<dbReference type="EMBL" id="JAWWNJ010000006">
    <property type="protein sequence ID" value="KAK7053825.1"/>
    <property type="molecule type" value="Genomic_DNA"/>
</dbReference>
<feature type="transmembrane region" description="Helical" evidence="6">
    <location>
        <begin position="41"/>
        <end position="58"/>
    </location>
</feature>
<comment type="similarity">
    <text evidence="2 6">Belongs to the copper transporter (Ctr) (TC 1.A.56) family. SLC31A subfamily.</text>
</comment>
<keyword evidence="6" id="KW-0187">Copper transport</keyword>
<dbReference type="Proteomes" id="UP001362999">
    <property type="component" value="Unassembled WGS sequence"/>
</dbReference>
<gene>
    <name evidence="7" type="ORF">R3P38DRAFT_2852369</name>
</gene>
<keyword evidence="3 6" id="KW-0812">Transmembrane</keyword>
<sequence>MDAATNGTSTSTCKLSMLWNWDTVDACLVTEQWHIRTPRQYAGSLIGLFFVVVLLEGVRRLSRTYDRYVVRRYQSRLSIGRVSDSFKKKQGVSPGIFAQVIRSLLYFIQFSTAYLLMLAAMSHNGGVILTIFIGAFFGFLIFARDTLPGTSQSEPSDYAVYLEQIDASKVSMSKA</sequence>
<evidence type="ECO:0000256" key="2">
    <source>
        <dbReference type="ARBA" id="ARBA00006921"/>
    </source>
</evidence>
<evidence type="ECO:0000256" key="5">
    <source>
        <dbReference type="ARBA" id="ARBA00023136"/>
    </source>
</evidence>
<organism evidence="7 8">
    <name type="scientific">Favolaschia claudopus</name>
    <dbReference type="NCBI Taxonomy" id="2862362"/>
    <lineage>
        <taxon>Eukaryota</taxon>
        <taxon>Fungi</taxon>
        <taxon>Dikarya</taxon>
        <taxon>Basidiomycota</taxon>
        <taxon>Agaricomycotina</taxon>
        <taxon>Agaricomycetes</taxon>
        <taxon>Agaricomycetidae</taxon>
        <taxon>Agaricales</taxon>
        <taxon>Marasmiineae</taxon>
        <taxon>Mycenaceae</taxon>
        <taxon>Favolaschia</taxon>
    </lineage>
</organism>
<dbReference type="AlphaFoldDB" id="A0AAW0DS45"/>
<dbReference type="InterPro" id="IPR007274">
    <property type="entry name" value="Cop_transporter"/>
</dbReference>